<evidence type="ECO:0000259" key="9">
    <source>
        <dbReference type="Pfam" id="PF00593"/>
    </source>
</evidence>
<dbReference type="InterPro" id="IPR000531">
    <property type="entry name" value="Beta-barrel_TonB"/>
</dbReference>
<proteinExistence type="predicted"/>
<dbReference type="SUPFAM" id="SSF56935">
    <property type="entry name" value="Porins"/>
    <property type="match status" value="1"/>
</dbReference>
<dbReference type="InterPro" id="IPR039426">
    <property type="entry name" value="TonB-dep_rcpt-like"/>
</dbReference>
<evidence type="ECO:0000256" key="3">
    <source>
        <dbReference type="ARBA" id="ARBA00022692"/>
    </source>
</evidence>
<evidence type="ECO:0000256" key="5">
    <source>
        <dbReference type="ARBA" id="ARBA00023077"/>
    </source>
</evidence>
<evidence type="ECO:0000256" key="2">
    <source>
        <dbReference type="ARBA" id="ARBA00022448"/>
    </source>
</evidence>
<dbReference type="InterPro" id="IPR012910">
    <property type="entry name" value="Plug_dom"/>
</dbReference>
<evidence type="ECO:0000259" key="10">
    <source>
        <dbReference type="Pfam" id="PF07715"/>
    </source>
</evidence>
<evidence type="ECO:0000256" key="4">
    <source>
        <dbReference type="ARBA" id="ARBA00022729"/>
    </source>
</evidence>
<accession>A0A3B0ZNR3</accession>
<dbReference type="AlphaFoldDB" id="A0A3B0ZNR3"/>
<protein>
    <recommendedName>
        <fullName evidence="12">TonB-dependent receptor plug domain-containing protein</fullName>
    </recommendedName>
</protein>
<dbReference type="GO" id="GO:0044718">
    <property type="term" value="P:siderophore transmembrane transport"/>
    <property type="evidence" value="ECO:0007669"/>
    <property type="project" value="TreeGrafter"/>
</dbReference>
<evidence type="ECO:0000256" key="7">
    <source>
        <dbReference type="ARBA" id="ARBA00023170"/>
    </source>
</evidence>
<sequence length="767" mass="86227">MNNISRYITVLFIVMLLNMNCALAANIIVIVKEKGSGVPIEGATVVINEGDVYDETGKTGKIEFSDIATPNKVKVLAAGFETLEEQVPQNRTKITLYLEPFFIEGEGLKVSAERLVEKASKLTLSSAELIKSAGSGGDPLKAITALPGIIATSEGSAEVYMRGSNGNENITWVNNAPVGYLYHFGGFQSTINPALIEDINVFLGGFPVQYGDALGGVIDAKLRAPKNDRMRYKFDISTITSSFLIEGPAGETGGDSFFIAGRRSYLDLIFSPGDASKAFADDDEDDPDRILLVPRFYDFQALYRHQLNNGYLDSYLFTAGDEMEMEIRSSAKSDPQLAGEAREKIEYQTAGLTWQQRWNSRWDSIATLAYIHEKSAARLGRDELGESFYARVGEKTLYLQPELRWSPQIDSQFSVGLDSAYAEIPVDVYAPRSNTEDDPNFDFTSQKKYRLNKMLRANAISPFIKYRQQWTKRLSTQLGLRHTNIELTGGFHTHKFSPRATLEYKLPPDTLLTATWGQYIQMPSGEEVVESFGNPALLMTEAEHRILGIEHQINPLYSVRAEIYHKPMKNLVIVLDENDPPDNYSNRGTGEAYGFDLFIKRTPSQGKIGWISLSWASSRRTNEITGITRDFSGDQPLTFIAVWGQPFGGNWKRWDWSIKAQVNSGRPYTAIIDRNREVPGDSTSRWIATYGKHNAERLPTYYKVDLRIGREVLLKESKLKVYLDLQNVTFAKNIVEYDYGNEYEKINNPTEVTGMSFFPFFGVEVEF</sequence>
<dbReference type="PANTHER" id="PTHR30069:SF29">
    <property type="entry name" value="HEMOGLOBIN AND HEMOGLOBIN-HAPTOGLOBIN-BINDING PROTEIN 1-RELATED"/>
    <property type="match status" value="1"/>
</dbReference>
<dbReference type="PANTHER" id="PTHR30069">
    <property type="entry name" value="TONB-DEPENDENT OUTER MEMBRANE RECEPTOR"/>
    <property type="match status" value="1"/>
</dbReference>
<evidence type="ECO:0000256" key="1">
    <source>
        <dbReference type="ARBA" id="ARBA00004571"/>
    </source>
</evidence>
<gene>
    <name evidence="11" type="ORF">MNBD_GAMMA16-238</name>
</gene>
<dbReference type="Gene3D" id="2.40.170.20">
    <property type="entry name" value="TonB-dependent receptor, beta-barrel domain"/>
    <property type="match status" value="1"/>
</dbReference>
<dbReference type="Gene3D" id="2.170.130.10">
    <property type="entry name" value="TonB-dependent receptor, plug domain"/>
    <property type="match status" value="1"/>
</dbReference>
<reference evidence="11" key="1">
    <citation type="submission" date="2018-06" db="EMBL/GenBank/DDBJ databases">
        <authorList>
            <person name="Zhirakovskaya E."/>
        </authorList>
    </citation>
    <scope>NUCLEOTIDE SEQUENCE</scope>
</reference>
<keyword evidence="3" id="KW-0812">Transmembrane</keyword>
<dbReference type="InterPro" id="IPR036942">
    <property type="entry name" value="Beta-barrel_TonB_sf"/>
</dbReference>
<dbReference type="InterPro" id="IPR008969">
    <property type="entry name" value="CarboxyPept-like_regulatory"/>
</dbReference>
<keyword evidence="5" id="KW-0798">TonB box</keyword>
<dbReference type="Pfam" id="PF07715">
    <property type="entry name" value="Plug"/>
    <property type="match status" value="1"/>
</dbReference>
<feature type="domain" description="TonB-dependent receptor-like beta-barrel" evidence="9">
    <location>
        <begin position="308"/>
        <end position="728"/>
    </location>
</feature>
<evidence type="ECO:0000256" key="6">
    <source>
        <dbReference type="ARBA" id="ARBA00023136"/>
    </source>
</evidence>
<keyword evidence="8" id="KW-0998">Cell outer membrane</keyword>
<organism evidence="11">
    <name type="scientific">hydrothermal vent metagenome</name>
    <dbReference type="NCBI Taxonomy" id="652676"/>
    <lineage>
        <taxon>unclassified sequences</taxon>
        <taxon>metagenomes</taxon>
        <taxon>ecological metagenomes</taxon>
    </lineage>
</organism>
<comment type="subcellular location">
    <subcellularLocation>
        <location evidence="1">Cell outer membrane</location>
        <topology evidence="1">Multi-pass membrane protein</topology>
    </subcellularLocation>
</comment>
<dbReference type="GO" id="GO:0015344">
    <property type="term" value="F:siderophore uptake transmembrane transporter activity"/>
    <property type="evidence" value="ECO:0007669"/>
    <property type="project" value="TreeGrafter"/>
</dbReference>
<keyword evidence="7" id="KW-0675">Receptor</keyword>
<dbReference type="Pfam" id="PF00593">
    <property type="entry name" value="TonB_dep_Rec_b-barrel"/>
    <property type="match status" value="1"/>
</dbReference>
<evidence type="ECO:0000313" key="11">
    <source>
        <dbReference type="EMBL" id="VAW87769.1"/>
    </source>
</evidence>
<evidence type="ECO:0000256" key="8">
    <source>
        <dbReference type="ARBA" id="ARBA00023237"/>
    </source>
</evidence>
<name>A0A3B0ZNR3_9ZZZZ</name>
<feature type="domain" description="TonB-dependent receptor plug" evidence="10">
    <location>
        <begin position="125"/>
        <end position="217"/>
    </location>
</feature>
<keyword evidence="6" id="KW-0472">Membrane</keyword>
<evidence type="ECO:0008006" key="12">
    <source>
        <dbReference type="Google" id="ProtNLM"/>
    </source>
</evidence>
<dbReference type="SUPFAM" id="SSF49464">
    <property type="entry name" value="Carboxypeptidase regulatory domain-like"/>
    <property type="match status" value="1"/>
</dbReference>
<keyword evidence="4" id="KW-0732">Signal</keyword>
<dbReference type="EMBL" id="UOFO01000131">
    <property type="protein sequence ID" value="VAW87769.1"/>
    <property type="molecule type" value="Genomic_DNA"/>
</dbReference>
<dbReference type="GO" id="GO:0009279">
    <property type="term" value="C:cell outer membrane"/>
    <property type="evidence" value="ECO:0007669"/>
    <property type="project" value="UniProtKB-SubCell"/>
</dbReference>
<keyword evidence="2" id="KW-0813">Transport</keyword>
<dbReference type="InterPro" id="IPR037066">
    <property type="entry name" value="Plug_dom_sf"/>
</dbReference>